<dbReference type="GO" id="GO:0006729">
    <property type="term" value="P:tetrahydrobiopterin biosynthetic process"/>
    <property type="evidence" value="ECO:0007669"/>
    <property type="project" value="UniProtKB-UniPathway"/>
</dbReference>
<keyword evidence="11" id="KW-1185">Reference proteome</keyword>
<dbReference type="EMBL" id="CAJPEX010000962">
    <property type="protein sequence ID" value="CAG0917771.1"/>
    <property type="molecule type" value="Genomic_DNA"/>
</dbReference>
<evidence type="ECO:0000256" key="4">
    <source>
        <dbReference type="ARBA" id="ARBA00013100"/>
    </source>
</evidence>
<dbReference type="OrthoDB" id="14045at2759"/>
<dbReference type="Pfam" id="PF01242">
    <property type="entry name" value="PTPS"/>
    <property type="match status" value="1"/>
</dbReference>
<gene>
    <name evidence="10" type="ORF">NMOB1V02_LOCUS5349</name>
</gene>
<proteinExistence type="inferred from homology"/>
<keyword evidence="9" id="KW-0456">Lyase</keyword>
<dbReference type="InterPro" id="IPR022469">
    <property type="entry name" value="PTPS_His_AS"/>
</dbReference>
<evidence type="ECO:0000256" key="9">
    <source>
        <dbReference type="ARBA" id="ARBA00023239"/>
    </source>
</evidence>
<dbReference type="Proteomes" id="UP000678499">
    <property type="component" value="Unassembled WGS sequence"/>
</dbReference>
<accession>A0A7R9BPG7</accession>
<comment type="pathway">
    <text evidence="2">Cofactor biosynthesis; tetrahydrobiopterin biosynthesis; tetrahydrobiopterin from 7,8-dihydroneopterin triphosphate: step 1/3.</text>
</comment>
<dbReference type="EC" id="4.2.3.12" evidence="4"/>
<evidence type="ECO:0000256" key="8">
    <source>
        <dbReference type="ARBA" id="ARBA00023007"/>
    </source>
</evidence>
<dbReference type="GO" id="GO:0046872">
    <property type="term" value="F:metal ion binding"/>
    <property type="evidence" value="ECO:0007669"/>
    <property type="project" value="UniProtKB-KW"/>
</dbReference>
<evidence type="ECO:0000256" key="6">
    <source>
        <dbReference type="ARBA" id="ARBA00022723"/>
    </source>
</evidence>
<dbReference type="PANTHER" id="PTHR12589:SF7">
    <property type="entry name" value="6-PYRUVOYL TETRAHYDROBIOPTERIN SYNTHASE"/>
    <property type="match status" value="1"/>
</dbReference>
<dbReference type="Gene3D" id="3.30.479.10">
    <property type="entry name" value="6-pyruvoyl tetrahydropterin synthase/QueD"/>
    <property type="match status" value="1"/>
</dbReference>
<evidence type="ECO:0000256" key="2">
    <source>
        <dbReference type="ARBA" id="ARBA00005126"/>
    </source>
</evidence>
<evidence type="ECO:0000256" key="3">
    <source>
        <dbReference type="ARBA" id="ARBA00009164"/>
    </source>
</evidence>
<evidence type="ECO:0000313" key="10">
    <source>
        <dbReference type="EMBL" id="CAD7277619.1"/>
    </source>
</evidence>
<protein>
    <recommendedName>
        <fullName evidence="5">6-pyruvoyl tetrahydrobiopterin synthase</fullName>
        <ecNumber evidence="4">4.2.3.12</ecNumber>
    </recommendedName>
</protein>
<dbReference type="UniPathway" id="UPA00849">
    <property type="reaction ID" value="UER00819"/>
</dbReference>
<dbReference type="InterPro" id="IPR007115">
    <property type="entry name" value="6-PTP_synth/QueD"/>
</dbReference>
<dbReference type="PANTHER" id="PTHR12589">
    <property type="entry name" value="PYRUVOYL TETRAHYDROBIOPTERIN SYNTHASE"/>
    <property type="match status" value="1"/>
</dbReference>
<keyword evidence="7" id="KW-0862">Zinc</keyword>
<organism evidence="10">
    <name type="scientific">Notodromas monacha</name>
    <dbReference type="NCBI Taxonomy" id="399045"/>
    <lineage>
        <taxon>Eukaryota</taxon>
        <taxon>Metazoa</taxon>
        <taxon>Ecdysozoa</taxon>
        <taxon>Arthropoda</taxon>
        <taxon>Crustacea</taxon>
        <taxon>Oligostraca</taxon>
        <taxon>Ostracoda</taxon>
        <taxon>Podocopa</taxon>
        <taxon>Podocopida</taxon>
        <taxon>Cypridocopina</taxon>
        <taxon>Cypridoidea</taxon>
        <taxon>Cyprididae</taxon>
        <taxon>Notodromas</taxon>
    </lineage>
</organism>
<dbReference type="SUPFAM" id="SSF55620">
    <property type="entry name" value="Tetrahydrobiopterin biosynthesis enzymes-like"/>
    <property type="match status" value="1"/>
</dbReference>
<evidence type="ECO:0000313" key="11">
    <source>
        <dbReference type="Proteomes" id="UP000678499"/>
    </source>
</evidence>
<reference evidence="10" key="1">
    <citation type="submission" date="2020-11" db="EMBL/GenBank/DDBJ databases">
        <authorList>
            <person name="Tran Van P."/>
        </authorList>
    </citation>
    <scope>NUCLEOTIDE SEQUENCE</scope>
</reference>
<evidence type="ECO:0000256" key="5">
    <source>
        <dbReference type="ARBA" id="ARBA00015587"/>
    </source>
</evidence>
<evidence type="ECO:0000256" key="7">
    <source>
        <dbReference type="ARBA" id="ARBA00022833"/>
    </source>
</evidence>
<evidence type="ECO:0000256" key="1">
    <source>
        <dbReference type="ARBA" id="ARBA00001947"/>
    </source>
</evidence>
<dbReference type="AlphaFoldDB" id="A0A7R9BPG7"/>
<name>A0A7R9BPG7_9CRUS</name>
<comment type="similarity">
    <text evidence="3">Belongs to the PTPS family.</text>
</comment>
<dbReference type="PROSITE" id="PS00988">
    <property type="entry name" value="PTPS_2"/>
    <property type="match status" value="1"/>
</dbReference>
<dbReference type="InterPro" id="IPR038418">
    <property type="entry name" value="6-PTP_synth/QueD_sf"/>
</dbReference>
<comment type="cofactor">
    <cofactor evidence="1">
        <name>Zn(2+)</name>
        <dbReference type="ChEBI" id="CHEBI:29105"/>
    </cofactor>
</comment>
<dbReference type="GO" id="GO:0003874">
    <property type="term" value="F:6-pyruvoyltetrahydropterin synthase activity"/>
    <property type="evidence" value="ECO:0007669"/>
    <property type="project" value="UniProtKB-EC"/>
</dbReference>
<sequence length="98" mass="11293">MEITARGPIDEATGMVMNLTDLKLMIEELMVVVDHKNLDKDVPYFRDVVSTTENVAVFVWDFIASRMTPFEAKLYEVKIHETDKNIIVYRGIVSESRL</sequence>
<keyword evidence="8" id="KW-0783">Tetrahydrobiopterin biosynthesis</keyword>
<dbReference type="GO" id="GO:0005739">
    <property type="term" value="C:mitochondrion"/>
    <property type="evidence" value="ECO:0007669"/>
    <property type="project" value="TreeGrafter"/>
</dbReference>
<dbReference type="EMBL" id="OA882999">
    <property type="protein sequence ID" value="CAD7277619.1"/>
    <property type="molecule type" value="Genomic_DNA"/>
</dbReference>
<keyword evidence="6" id="KW-0479">Metal-binding</keyword>